<dbReference type="InterPro" id="IPR050565">
    <property type="entry name" value="LYPA1-2/EST-like"/>
</dbReference>
<organism evidence="4 5">
    <name type="scientific">Polarella glacialis</name>
    <name type="common">Dinoflagellate</name>
    <dbReference type="NCBI Taxonomy" id="89957"/>
    <lineage>
        <taxon>Eukaryota</taxon>
        <taxon>Sar</taxon>
        <taxon>Alveolata</taxon>
        <taxon>Dinophyceae</taxon>
        <taxon>Suessiales</taxon>
        <taxon>Suessiaceae</taxon>
        <taxon>Polarella</taxon>
    </lineage>
</organism>
<evidence type="ECO:0000313" key="4">
    <source>
        <dbReference type="EMBL" id="CAE8653637.1"/>
    </source>
</evidence>
<dbReference type="GO" id="GO:0052689">
    <property type="term" value="F:carboxylic ester hydrolase activity"/>
    <property type="evidence" value="ECO:0007669"/>
    <property type="project" value="TreeGrafter"/>
</dbReference>
<evidence type="ECO:0000313" key="5">
    <source>
        <dbReference type="Proteomes" id="UP000626109"/>
    </source>
</evidence>
<dbReference type="SUPFAM" id="SSF53474">
    <property type="entry name" value="alpha/beta-Hydrolases"/>
    <property type="match status" value="1"/>
</dbReference>
<dbReference type="Pfam" id="PF02230">
    <property type="entry name" value="Abhydrolase_2"/>
    <property type="match status" value="1"/>
</dbReference>
<dbReference type="PANTHER" id="PTHR10655:SF17">
    <property type="entry name" value="LYSOPHOSPHOLIPASE-LIKE PROTEIN 1"/>
    <property type="match status" value="1"/>
</dbReference>
<protein>
    <recommendedName>
        <fullName evidence="3">Phospholipase/carboxylesterase/thioesterase domain-containing protein</fullName>
    </recommendedName>
</protein>
<dbReference type="Proteomes" id="UP000626109">
    <property type="component" value="Unassembled WGS sequence"/>
</dbReference>
<comment type="caution">
    <text evidence="4">The sequence shown here is derived from an EMBL/GenBank/DDBJ whole genome shotgun (WGS) entry which is preliminary data.</text>
</comment>
<dbReference type="InterPro" id="IPR003140">
    <property type="entry name" value="PLipase/COase/thioEstase"/>
</dbReference>
<dbReference type="GO" id="GO:0005737">
    <property type="term" value="C:cytoplasm"/>
    <property type="evidence" value="ECO:0007669"/>
    <property type="project" value="TreeGrafter"/>
</dbReference>
<gene>
    <name evidence="4" type="ORF">PGLA2088_LOCUS10510</name>
</gene>
<comment type="similarity">
    <text evidence="1">Belongs to the AB hydrolase superfamily. AB hydrolase 2 family.</text>
</comment>
<name>A0A813IIE6_POLGL</name>
<evidence type="ECO:0000256" key="1">
    <source>
        <dbReference type="ARBA" id="ARBA00006499"/>
    </source>
</evidence>
<dbReference type="AlphaFoldDB" id="A0A813IIE6"/>
<evidence type="ECO:0000256" key="2">
    <source>
        <dbReference type="ARBA" id="ARBA00022801"/>
    </source>
</evidence>
<dbReference type="InterPro" id="IPR029058">
    <property type="entry name" value="AB_hydrolase_fold"/>
</dbReference>
<proteinExistence type="inferred from homology"/>
<dbReference type="Gene3D" id="3.40.50.1820">
    <property type="entry name" value="alpha/beta hydrolase"/>
    <property type="match status" value="1"/>
</dbReference>
<reference evidence="4" key="1">
    <citation type="submission" date="2021-02" db="EMBL/GenBank/DDBJ databases">
        <authorList>
            <person name="Dougan E. K."/>
            <person name="Rhodes N."/>
            <person name="Thang M."/>
            <person name="Chan C."/>
        </authorList>
    </citation>
    <scope>NUCLEOTIDE SEQUENCE</scope>
</reference>
<keyword evidence="2" id="KW-0378">Hydrolase</keyword>
<sequence>MHHRFGPCAWASPCVRRFSRRLAATRPAQEPLVVESQESKASGGVSASVIFGHGLGDTPSGWLWQCQDLSQQLPWARFILPPAPIRPVSLNGGMPMPAWYDIHGLADRLLERAEGVEDSQATWGDLVEGQASEVGRDRVVLGGFSQGGAMALYTALHLDMLPLVAGVVCMSGYLPNQAAVEAALPPGKRPAALAELPVLLCHGTRDGMVNLDAAKRTRDALEALGLQRVELKEYKGMGHEVCEEELADVTTWLQQVIPRRSR</sequence>
<dbReference type="EMBL" id="CAJNNW010011809">
    <property type="protein sequence ID" value="CAE8653637.1"/>
    <property type="molecule type" value="Genomic_DNA"/>
</dbReference>
<dbReference type="GO" id="GO:0008474">
    <property type="term" value="F:palmitoyl-(protein) hydrolase activity"/>
    <property type="evidence" value="ECO:0007669"/>
    <property type="project" value="TreeGrafter"/>
</dbReference>
<evidence type="ECO:0000259" key="3">
    <source>
        <dbReference type="Pfam" id="PF02230"/>
    </source>
</evidence>
<feature type="domain" description="Phospholipase/carboxylesterase/thioesterase" evidence="3">
    <location>
        <begin position="45"/>
        <end position="256"/>
    </location>
</feature>
<accession>A0A813IIE6</accession>
<dbReference type="PANTHER" id="PTHR10655">
    <property type="entry name" value="LYSOPHOSPHOLIPASE-RELATED"/>
    <property type="match status" value="1"/>
</dbReference>